<dbReference type="PANTHER" id="PTHR11002">
    <property type="entry name" value="CARBONIC ANHYDRASE"/>
    <property type="match status" value="1"/>
</dbReference>
<evidence type="ECO:0000256" key="6">
    <source>
        <dbReference type="PIRSR" id="PIRSR601765-1"/>
    </source>
</evidence>
<evidence type="ECO:0000256" key="2">
    <source>
        <dbReference type="ARBA" id="ARBA00022723"/>
    </source>
</evidence>
<evidence type="ECO:0000313" key="8">
    <source>
        <dbReference type="EMBL" id="GAC24389.1"/>
    </source>
</evidence>
<dbReference type="SUPFAM" id="SSF53056">
    <property type="entry name" value="beta-carbonic anhydrase, cab"/>
    <property type="match status" value="1"/>
</dbReference>
<dbReference type="Gene3D" id="3.40.1050.10">
    <property type="entry name" value="Carbonic anhydrase"/>
    <property type="match status" value="1"/>
</dbReference>
<keyword evidence="2 6" id="KW-0479">Metal-binding</keyword>
<evidence type="ECO:0000313" key="9">
    <source>
        <dbReference type="Proteomes" id="UP000006263"/>
    </source>
</evidence>
<dbReference type="EC" id="4.2.1.1" evidence="7"/>
<reference evidence="8 9" key="1">
    <citation type="journal article" date="2017" name="Antonie Van Leeuwenhoek">
        <title>Rhizobium rhizosphaerae sp. nov., a novel species isolated from rice rhizosphere.</title>
        <authorList>
            <person name="Zhao J.J."/>
            <person name="Zhang J."/>
            <person name="Zhang R.J."/>
            <person name="Zhang C.W."/>
            <person name="Yin H.Q."/>
            <person name="Zhang X.X."/>
        </authorList>
    </citation>
    <scope>NUCLEOTIDE SEQUENCE [LARGE SCALE GENOMIC DNA]</scope>
    <source>
        <strain evidence="8 9">KMM 241</strain>
    </source>
</reference>
<dbReference type="RefSeq" id="WP_006992540.1">
    <property type="nucleotide sequence ID" value="NZ_BAEP01000043.1"/>
</dbReference>
<evidence type="ECO:0000256" key="3">
    <source>
        <dbReference type="ARBA" id="ARBA00022833"/>
    </source>
</evidence>
<dbReference type="CDD" id="cd00883">
    <property type="entry name" value="beta_CA_cladeA"/>
    <property type="match status" value="1"/>
</dbReference>
<dbReference type="PROSITE" id="PS00704">
    <property type="entry name" value="PROK_CO2_ANHYDRASE_1"/>
    <property type="match status" value="1"/>
</dbReference>
<feature type="binding site" evidence="6">
    <location>
        <position position="42"/>
    </location>
    <ligand>
        <name>Zn(2+)</name>
        <dbReference type="ChEBI" id="CHEBI:29105"/>
    </ligand>
</feature>
<feature type="binding site" evidence="6">
    <location>
        <position position="44"/>
    </location>
    <ligand>
        <name>Zn(2+)</name>
        <dbReference type="ChEBI" id="CHEBI:29105"/>
    </ligand>
</feature>
<feature type="binding site" evidence="6">
    <location>
        <position position="101"/>
    </location>
    <ligand>
        <name>Zn(2+)</name>
        <dbReference type="ChEBI" id="CHEBI:29105"/>
    </ligand>
</feature>
<comment type="similarity">
    <text evidence="1 7">Belongs to the beta-class carbonic anhydrase family.</text>
</comment>
<feature type="binding site" evidence="6">
    <location>
        <position position="98"/>
    </location>
    <ligand>
        <name>Zn(2+)</name>
        <dbReference type="ChEBI" id="CHEBI:29105"/>
    </ligand>
</feature>
<gene>
    <name evidence="8" type="ORF">GMES_2093</name>
</gene>
<dbReference type="NCBIfam" id="NF007756">
    <property type="entry name" value="PRK10437.1"/>
    <property type="match status" value="1"/>
</dbReference>
<proteinExistence type="inferred from homology"/>
<sequence length="221" mass="24886">MPTLEQLLSNNQKWAAKVKQEDPEFFERLAAIQRPEYLWIGCSDSRVPANQIVDLAPGELFVHRNIANQVVHTDFNCLAVVQYAIEVLRVKQIIVCGHYGCGGISAALGHDEYGVVDNWLRHIKDISFTHKQELDGLIAQAKTDRLCELNVIAQVQNLARTKAVQYAWDRGQKLSIHGWVYGLHDGLLKDLQVTTTSREGVDDIYQLHQTSRGNRPNASTS</sequence>
<dbReference type="FunFam" id="3.40.1050.10:FF:000001">
    <property type="entry name" value="Carbonic anhydrase"/>
    <property type="match status" value="1"/>
</dbReference>
<dbReference type="EMBL" id="BAEP01000043">
    <property type="protein sequence ID" value="GAC24389.1"/>
    <property type="molecule type" value="Genomic_DNA"/>
</dbReference>
<evidence type="ECO:0000256" key="4">
    <source>
        <dbReference type="ARBA" id="ARBA00023239"/>
    </source>
</evidence>
<evidence type="ECO:0000256" key="1">
    <source>
        <dbReference type="ARBA" id="ARBA00006217"/>
    </source>
</evidence>
<comment type="catalytic activity">
    <reaction evidence="5 7">
        <text>hydrogencarbonate + H(+) = CO2 + H2O</text>
        <dbReference type="Rhea" id="RHEA:10748"/>
        <dbReference type="ChEBI" id="CHEBI:15377"/>
        <dbReference type="ChEBI" id="CHEBI:15378"/>
        <dbReference type="ChEBI" id="CHEBI:16526"/>
        <dbReference type="ChEBI" id="CHEBI:17544"/>
        <dbReference type="EC" id="4.2.1.1"/>
    </reaction>
</comment>
<name>K6XUV1_9ALTE</name>
<dbReference type="PROSITE" id="PS00705">
    <property type="entry name" value="PROK_CO2_ANHYDRASE_2"/>
    <property type="match status" value="1"/>
</dbReference>
<keyword evidence="4 7" id="KW-0456">Lyase</keyword>
<dbReference type="OrthoDB" id="9797527at2"/>
<dbReference type="PANTHER" id="PTHR11002:SF76">
    <property type="entry name" value="CARBONIC ANHYDRASE"/>
    <property type="match status" value="1"/>
</dbReference>
<dbReference type="InterPro" id="IPR015892">
    <property type="entry name" value="Carbonic_anhydrase_CS"/>
</dbReference>
<keyword evidence="3 6" id="KW-0862">Zinc</keyword>
<dbReference type="GO" id="GO:0015976">
    <property type="term" value="P:carbon utilization"/>
    <property type="evidence" value="ECO:0007669"/>
    <property type="project" value="InterPro"/>
</dbReference>
<dbReference type="eggNOG" id="COG0288">
    <property type="taxonomic scope" value="Bacteria"/>
</dbReference>
<dbReference type="Proteomes" id="UP000006263">
    <property type="component" value="Unassembled WGS sequence"/>
</dbReference>
<dbReference type="InterPro" id="IPR036874">
    <property type="entry name" value="Carbonic_anhydrase_sf"/>
</dbReference>
<organism evidence="8 9">
    <name type="scientific">Paraglaciecola mesophila KMM 241</name>
    <dbReference type="NCBI Taxonomy" id="1128912"/>
    <lineage>
        <taxon>Bacteria</taxon>
        <taxon>Pseudomonadati</taxon>
        <taxon>Pseudomonadota</taxon>
        <taxon>Gammaproteobacteria</taxon>
        <taxon>Alteromonadales</taxon>
        <taxon>Alteromonadaceae</taxon>
        <taxon>Paraglaciecola</taxon>
    </lineage>
</organism>
<accession>K6XUV1</accession>
<protein>
    <recommendedName>
        <fullName evidence="7">Carbonic anhydrase</fullName>
        <ecNumber evidence="7">4.2.1.1</ecNumber>
    </recommendedName>
    <alternativeName>
        <fullName evidence="7">Carbonate dehydratase</fullName>
    </alternativeName>
</protein>
<evidence type="ECO:0000256" key="5">
    <source>
        <dbReference type="ARBA" id="ARBA00048348"/>
    </source>
</evidence>
<comment type="caution">
    <text evidence="8">The sequence shown here is derived from an EMBL/GenBank/DDBJ whole genome shotgun (WGS) entry which is preliminary data.</text>
</comment>
<evidence type="ECO:0000256" key="7">
    <source>
        <dbReference type="RuleBase" id="RU003956"/>
    </source>
</evidence>
<comment type="cofactor">
    <cofactor evidence="6">
        <name>Zn(2+)</name>
        <dbReference type="ChEBI" id="CHEBI:29105"/>
    </cofactor>
    <text evidence="6">Binds 1 zinc ion per subunit.</text>
</comment>
<dbReference type="GO" id="GO:0004089">
    <property type="term" value="F:carbonate dehydratase activity"/>
    <property type="evidence" value="ECO:0007669"/>
    <property type="project" value="UniProtKB-UniRule"/>
</dbReference>
<dbReference type="InterPro" id="IPR001765">
    <property type="entry name" value="Carbonic_anhydrase"/>
</dbReference>
<comment type="function">
    <text evidence="7">Reversible hydration of carbon dioxide.</text>
</comment>
<dbReference type="Pfam" id="PF00484">
    <property type="entry name" value="Pro_CA"/>
    <property type="match status" value="1"/>
</dbReference>
<dbReference type="AlphaFoldDB" id="K6XUV1"/>
<dbReference type="GO" id="GO:0008270">
    <property type="term" value="F:zinc ion binding"/>
    <property type="evidence" value="ECO:0007669"/>
    <property type="project" value="UniProtKB-UniRule"/>
</dbReference>
<dbReference type="SMART" id="SM00947">
    <property type="entry name" value="Pro_CA"/>
    <property type="match status" value="1"/>
</dbReference>